<comment type="subcellular location">
    <subcellularLocation>
        <location evidence="1">Membrane</location>
        <topology evidence="1">Multi-pass membrane protein</topology>
    </subcellularLocation>
</comment>
<proteinExistence type="predicted"/>
<evidence type="ECO:0000256" key="3">
    <source>
        <dbReference type="ARBA" id="ARBA00022989"/>
    </source>
</evidence>
<feature type="non-terminal residue" evidence="7">
    <location>
        <position position="563"/>
    </location>
</feature>
<dbReference type="GO" id="GO:0016020">
    <property type="term" value="C:membrane"/>
    <property type="evidence" value="ECO:0007669"/>
    <property type="project" value="UniProtKB-SubCell"/>
</dbReference>
<evidence type="ECO:0000313" key="8">
    <source>
        <dbReference type="Proteomes" id="UP000750711"/>
    </source>
</evidence>
<dbReference type="Proteomes" id="UP000750711">
    <property type="component" value="Unassembled WGS sequence"/>
</dbReference>
<evidence type="ECO:0000256" key="1">
    <source>
        <dbReference type="ARBA" id="ARBA00004141"/>
    </source>
</evidence>
<reference evidence="7" key="1">
    <citation type="submission" date="2021-03" db="EMBL/GenBank/DDBJ databases">
        <title>Comparative genomics and phylogenomic investigation of the class Geoglossomycetes provide insights into ecological specialization and systematics.</title>
        <authorList>
            <person name="Melie T."/>
            <person name="Pirro S."/>
            <person name="Miller A.N."/>
            <person name="Quandt A."/>
        </authorList>
    </citation>
    <scope>NUCLEOTIDE SEQUENCE</scope>
    <source>
        <strain evidence="7">CAQ_001_2017</strain>
    </source>
</reference>
<dbReference type="GO" id="GO:0046873">
    <property type="term" value="F:metal ion transmembrane transporter activity"/>
    <property type="evidence" value="ECO:0007669"/>
    <property type="project" value="InterPro"/>
</dbReference>
<keyword evidence="3 6" id="KW-1133">Transmembrane helix</keyword>
<evidence type="ECO:0000256" key="4">
    <source>
        <dbReference type="ARBA" id="ARBA00023136"/>
    </source>
</evidence>
<protein>
    <submittedName>
        <fullName evidence="7">Uncharacterized protein</fullName>
    </submittedName>
</protein>
<feature type="coiled-coil region" evidence="5">
    <location>
        <begin position="435"/>
        <end position="462"/>
    </location>
</feature>
<feature type="transmembrane region" description="Helical" evidence="6">
    <location>
        <begin position="522"/>
        <end position="542"/>
    </location>
</feature>
<dbReference type="Pfam" id="PF01544">
    <property type="entry name" value="CorA"/>
    <property type="match status" value="1"/>
</dbReference>
<evidence type="ECO:0000256" key="6">
    <source>
        <dbReference type="SAM" id="Phobius"/>
    </source>
</evidence>
<dbReference type="InterPro" id="IPR045863">
    <property type="entry name" value="CorA_TM1_TM2"/>
</dbReference>
<evidence type="ECO:0000313" key="7">
    <source>
        <dbReference type="EMBL" id="KAH0558786.1"/>
    </source>
</evidence>
<evidence type="ECO:0000256" key="5">
    <source>
        <dbReference type="SAM" id="Coils"/>
    </source>
</evidence>
<keyword evidence="2 6" id="KW-0812">Transmembrane</keyword>
<dbReference type="Gene3D" id="1.20.58.340">
    <property type="entry name" value="Magnesium transport protein CorA, transmembrane region"/>
    <property type="match status" value="1"/>
</dbReference>
<dbReference type="EMBL" id="JAGHQM010000739">
    <property type="protein sequence ID" value="KAH0558786.1"/>
    <property type="molecule type" value="Genomic_DNA"/>
</dbReference>
<keyword evidence="8" id="KW-1185">Reference proteome</keyword>
<organism evidence="7 8">
    <name type="scientific">Trichoglossum hirsutum</name>
    <dbReference type="NCBI Taxonomy" id="265104"/>
    <lineage>
        <taxon>Eukaryota</taxon>
        <taxon>Fungi</taxon>
        <taxon>Dikarya</taxon>
        <taxon>Ascomycota</taxon>
        <taxon>Pezizomycotina</taxon>
        <taxon>Geoglossomycetes</taxon>
        <taxon>Geoglossales</taxon>
        <taxon>Geoglossaceae</taxon>
        <taxon>Trichoglossum</taxon>
    </lineage>
</organism>
<keyword evidence="4 6" id="KW-0472">Membrane</keyword>
<dbReference type="InterPro" id="IPR002523">
    <property type="entry name" value="MgTranspt_CorA/ZnTranspt_ZntB"/>
</dbReference>
<keyword evidence="5" id="KW-0175">Coiled coil</keyword>
<sequence length="563" mass="64926">PPSECYAQKVVSYSKLDSHDAYFSGIHYSRLGKFLISPYKCYGDEWSAVLPESGFHFVTLCDLTERRDSPARTRHFSRPDELMQFLKHLDLKARSKTVTEGDDNLGQGGDCGSLAPNFQHTRPRPKHSGLMVFLRGFPSSQWLNYLGAALDIDPELFSRHLDVSFGFIPNASRLDCPYSTPFPKTRDLIQLRVCNTGSWNTSKSKLTLAALRESCEASMSLHLEDFIRSRNIAVGDSIVRRFMLHDLHSFSIEQRISIEVIYHTRTWSIVVWMDSGEDLSRCKSGPWLGQFAMREMTRFHPIFQHRSRMALSSVQNKPDLAFSDRQSTEQRYPQSIDHIHKNYGSYLKTEIMAHDAFYALNELFEFSAASVDQLLELFEGNIRTTSHNLDTTRISELLIVKSLVDDYQSYVKDILEIVHARGSPKWPCTNEPKQREKADRAANQLESRYRRLLGRCERLLEHCASNITILMNSETQRQTEKAIEQTDRLSKLSVLAYFYIPLTFATSFYGMNFRELGNQLSIWTYFVMAIPLLAISLIAWFIDVRSICALCWNFLKRTLHLTR</sequence>
<evidence type="ECO:0000256" key="2">
    <source>
        <dbReference type="ARBA" id="ARBA00022692"/>
    </source>
</evidence>
<accession>A0A9P8RNW1</accession>
<dbReference type="AlphaFoldDB" id="A0A9P8RNW1"/>
<feature type="transmembrane region" description="Helical" evidence="6">
    <location>
        <begin position="492"/>
        <end position="510"/>
    </location>
</feature>
<comment type="caution">
    <text evidence="7">The sequence shown here is derived from an EMBL/GenBank/DDBJ whole genome shotgun (WGS) entry which is preliminary data.</text>
</comment>
<name>A0A9P8RNW1_9PEZI</name>
<dbReference type="SUPFAM" id="SSF144083">
    <property type="entry name" value="Magnesium transport protein CorA, transmembrane region"/>
    <property type="match status" value="1"/>
</dbReference>
<gene>
    <name evidence="7" type="ORF">GP486_004576</name>
</gene>